<dbReference type="AlphaFoldDB" id="A0AAV4PY39"/>
<accession>A0AAV4PY39</accession>
<protein>
    <submittedName>
        <fullName evidence="1">Uncharacterized protein</fullName>
    </submittedName>
</protein>
<evidence type="ECO:0000313" key="2">
    <source>
        <dbReference type="Proteomes" id="UP001054837"/>
    </source>
</evidence>
<sequence length="110" mass="12426">MQIDIVKRRFFEAQIEERRMSQQKTTSRSPKHQNVCVFILSDQSFKQAFFPVDICPVGSRSAALTFSQGVAQGTPRGGGPPSFLAPTPYLPRRLGKPLGFSYCKKHFFFP</sequence>
<organism evidence="1 2">
    <name type="scientific">Caerostris darwini</name>
    <dbReference type="NCBI Taxonomy" id="1538125"/>
    <lineage>
        <taxon>Eukaryota</taxon>
        <taxon>Metazoa</taxon>
        <taxon>Ecdysozoa</taxon>
        <taxon>Arthropoda</taxon>
        <taxon>Chelicerata</taxon>
        <taxon>Arachnida</taxon>
        <taxon>Araneae</taxon>
        <taxon>Araneomorphae</taxon>
        <taxon>Entelegynae</taxon>
        <taxon>Araneoidea</taxon>
        <taxon>Araneidae</taxon>
        <taxon>Caerostris</taxon>
    </lineage>
</organism>
<keyword evidence="2" id="KW-1185">Reference proteome</keyword>
<gene>
    <name evidence="1" type="ORF">CDAR_257151</name>
</gene>
<dbReference type="Proteomes" id="UP001054837">
    <property type="component" value="Unassembled WGS sequence"/>
</dbReference>
<dbReference type="EMBL" id="BPLQ01003607">
    <property type="protein sequence ID" value="GIY01816.1"/>
    <property type="molecule type" value="Genomic_DNA"/>
</dbReference>
<proteinExistence type="predicted"/>
<reference evidence="1 2" key="1">
    <citation type="submission" date="2021-06" db="EMBL/GenBank/DDBJ databases">
        <title>Caerostris darwini draft genome.</title>
        <authorList>
            <person name="Kono N."/>
            <person name="Arakawa K."/>
        </authorList>
    </citation>
    <scope>NUCLEOTIDE SEQUENCE [LARGE SCALE GENOMIC DNA]</scope>
</reference>
<comment type="caution">
    <text evidence="1">The sequence shown here is derived from an EMBL/GenBank/DDBJ whole genome shotgun (WGS) entry which is preliminary data.</text>
</comment>
<name>A0AAV4PY39_9ARAC</name>
<evidence type="ECO:0000313" key="1">
    <source>
        <dbReference type="EMBL" id="GIY01816.1"/>
    </source>
</evidence>